<sequence>MSLDHGHLDAAALIAGHLHRVLDHDVFTSIDAGVGARALPVTIVTVPTMTQAGWLVRWDFQLTCVLTSFAESPAAARAAHLTAARAMLATPTTFDPPHRICALRCTQEPQELTPRPGPDWPGQVSIYSLHLREESR</sequence>
<dbReference type="STRING" id="1437874.CSPHI_05015"/>
<keyword evidence="2" id="KW-1185">Reference proteome</keyword>
<dbReference type="EMBL" id="CP009248">
    <property type="protein sequence ID" value="APT90501.1"/>
    <property type="molecule type" value="Genomic_DNA"/>
</dbReference>
<organism evidence="1 2">
    <name type="scientific">Corynebacterium sphenisci DSM 44792</name>
    <dbReference type="NCBI Taxonomy" id="1437874"/>
    <lineage>
        <taxon>Bacteria</taxon>
        <taxon>Bacillati</taxon>
        <taxon>Actinomycetota</taxon>
        <taxon>Actinomycetes</taxon>
        <taxon>Mycobacteriales</taxon>
        <taxon>Corynebacteriaceae</taxon>
        <taxon>Corynebacterium</taxon>
    </lineage>
</organism>
<dbReference type="AlphaFoldDB" id="A0A1L7CXG1"/>
<proteinExistence type="predicted"/>
<accession>A0A1L7CXG1</accession>
<name>A0A1L7CXG1_9CORY</name>
<evidence type="ECO:0000313" key="1">
    <source>
        <dbReference type="EMBL" id="APT90501.1"/>
    </source>
</evidence>
<dbReference type="Proteomes" id="UP000185469">
    <property type="component" value="Chromosome"/>
</dbReference>
<dbReference type="KEGG" id="csph:CSPHI_05015"/>
<dbReference type="RefSeq" id="WP_075691757.1">
    <property type="nucleotide sequence ID" value="NZ_CP009248.1"/>
</dbReference>
<protein>
    <submittedName>
        <fullName evidence="1">Uncharacterized protein</fullName>
    </submittedName>
</protein>
<gene>
    <name evidence="1" type="ORF">CSPHI_05015</name>
</gene>
<evidence type="ECO:0000313" key="2">
    <source>
        <dbReference type="Proteomes" id="UP000185469"/>
    </source>
</evidence>
<reference evidence="1 2" key="1">
    <citation type="submission" date="2014-08" db="EMBL/GenBank/DDBJ databases">
        <title>Complete genome sequence of Corynebacterium sphenisci CECT 5990(T) (=DSM 44792(T)), isolated from healthy wild penguins.</title>
        <authorList>
            <person name="Ruckert C."/>
            <person name="Albersmeier A."/>
            <person name="Winkler A."/>
            <person name="Kalinowski J."/>
        </authorList>
    </citation>
    <scope>NUCLEOTIDE SEQUENCE [LARGE SCALE GENOMIC DNA]</scope>
    <source>
        <strain evidence="1 2">DSM 44792</strain>
    </source>
</reference>